<evidence type="ECO:0000313" key="2">
    <source>
        <dbReference type="Proteomes" id="UP001056120"/>
    </source>
</evidence>
<evidence type="ECO:0000313" key="1">
    <source>
        <dbReference type="EMBL" id="KAI3704490.1"/>
    </source>
</evidence>
<reference evidence="2" key="1">
    <citation type="journal article" date="2022" name="Mol. Ecol. Resour.">
        <title>The genomes of chicory, endive, great burdock and yacon provide insights into Asteraceae palaeo-polyploidization history and plant inulin production.</title>
        <authorList>
            <person name="Fan W."/>
            <person name="Wang S."/>
            <person name="Wang H."/>
            <person name="Wang A."/>
            <person name="Jiang F."/>
            <person name="Liu H."/>
            <person name="Zhao H."/>
            <person name="Xu D."/>
            <person name="Zhang Y."/>
        </authorList>
    </citation>
    <scope>NUCLEOTIDE SEQUENCE [LARGE SCALE GENOMIC DNA]</scope>
    <source>
        <strain evidence="2">cv. Yunnan</strain>
    </source>
</reference>
<gene>
    <name evidence="1" type="ORF">L1987_74711</name>
</gene>
<dbReference type="EMBL" id="CM042042">
    <property type="protein sequence ID" value="KAI3704490.1"/>
    <property type="molecule type" value="Genomic_DNA"/>
</dbReference>
<comment type="caution">
    <text evidence="1">The sequence shown here is derived from an EMBL/GenBank/DDBJ whole genome shotgun (WGS) entry which is preliminary data.</text>
</comment>
<reference evidence="1 2" key="2">
    <citation type="journal article" date="2022" name="Mol. Ecol. Resour.">
        <title>The genomes of chicory, endive, great burdock and yacon provide insights into Asteraceae paleo-polyploidization history and plant inulin production.</title>
        <authorList>
            <person name="Fan W."/>
            <person name="Wang S."/>
            <person name="Wang H."/>
            <person name="Wang A."/>
            <person name="Jiang F."/>
            <person name="Liu H."/>
            <person name="Zhao H."/>
            <person name="Xu D."/>
            <person name="Zhang Y."/>
        </authorList>
    </citation>
    <scope>NUCLEOTIDE SEQUENCE [LARGE SCALE GENOMIC DNA]</scope>
    <source>
        <strain evidence="2">cv. Yunnan</strain>
        <tissue evidence="1">Leaves</tissue>
    </source>
</reference>
<protein>
    <submittedName>
        <fullName evidence="1">Uncharacterized protein</fullName>
    </submittedName>
</protein>
<keyword evidence="2" id="KW-1185">Reference proteome</keyword>
<sequence length="265" mass="29417">MAGASKSSIRCQTKSISLPCRSHPITSEIEELLNKIKTTAEEAASADAICRALSQLTRLYKSMDDLLTSSTTHVLMSREQNKKWVDEFVDDSVKYLDICKSISDMLSEIKVQNRELVCALRRKKGELSCENSIKKYNCFRKRMKKDVRGLIGSLKRVDNTISGGSVVVDSDDHQLAAVIKALMHKGIVTCEDQQENGIGNEFEGIDAALRILCKYGVSSEMGNVQIAQCSLERLGDQIESMEGGLECIFRCLVGTRVSFLNIISH</sequence>
<name>A0ACB9A4G3_9ASTR</name>
<accession>A0ACB9A4G3</accession>
<proteinExistence type="predicted"/>
<dbReference type="Proteomes" id="UP001056120">
    <property type="component" value="Linkage Group LG25"/>
</dbReference>
<organism evidence="1 2">
    <name type="scientific">Smallanthus sonchifolius</name>
    <dbReference type="NCBI Taxonomy" id="185202"/>
    <lineage>
        <taxon>Eukaryota</taxon>
        <taxon>Viridiplantae</taxon>
        <taxon>Streptophyta</taxon>
        <taxon>Embryophyta</taxon>
        <taxon>Tracheophyta</taxon>
        <taxon>Spermatophyta</taxon>
        <taxon>Magnoliopsida</taxon>
        <taxon>eudicotyledons</taxon>
        <taxon>Gunneridae</taxon>
        <taxon>Pentapetalae</taxon>
        <taxon>asterids</taxon>
        <taxon>campanulids</taxon>
        <taxon>Asterales</taxon>
        <taxon>Asteraceae</taxon>
        <taxon>Asteroideae</taxon>
        <taxon>Heliantheae alliance</taxon>
        <taxon>Millerieae</taxon>
        <taxon>Smallanthus</taxon>
    </lineage>
</organism>